<dbReference type="Proteomes" id="UP001060215">
    <property type="component" value="Chromosome 11"/>
</dbReference>
<evidence type="ECO:0000313" key="1">
    <source>
        <dbReference type="EMBL" id="KAI7982995.1"/>
    </source>
</evidence>
<dbReference type="EMBL" id="CM045768">
    <property type="protein sequence ID" value="KAI7982995.1"/>
    <property type="molecule type" value="Genomic_DNA"/>
</dbReference>
<comment type="caution">
    <text evidence="1">The sequence shown here is derived from an EMBL/GenBank/DDBJ whole genome shotgun (WGS) entry which is preliminary data.</text>
</comment>
<sequence>MLIFIIKLRFCIRSYVVHPLAIRSGRSEDHNRQVLRPQQAGPKTTTGRSEDHNRQVRRPQQSWYQRPQRSISCAQVAMVLSPPGKGHRPRYCYPRARAIRTKGATNTFQKN</sequence>
<evidence type="ECO:0000313" key="2">
    <source>
        <dbReference type="Proteomes" id="UP001060215"/>
    </source>
</evidence>
<organism evidence="1 2">
    <name type="scientific">Camellia lanceoleosa</name>
    <dbReference type="NCBI Taxonomy" id="1840588"/>
    <lineage>
        <taxon>Eukaryota</taxon>
        <taxon>Viridiplantae</taxon>
        <taxon>Streptophyta</taxon>
        <taxon>Embryophyta</taxon>
        <taxon>Tracheophyta</taxon>
        <taxon>Spermatophyta</taxon>
        <taxon>Magnoliopsida</taxon>
        <taxon>eudicotyledons</taxon>
        <taxon>Gunneridae</taxon>
        <taxon>Pentapetalae</taxon>
        <taxon>asterids</taxon>
        <taxon>Ericales</taxon>
        <taxon>Theaceae</taxon>
        <taxon>Camellia</taxon>
    </lineage>
</organism>
<accession>A0ACC0F361</accession>
<keyword evidence="2" id="KW-1185">Reference proteome</keyword>
<reference evidence="1 2" key="1">
    <citation type="journal article" date="2022" name="Plant J.">
        <title>Chromosome-level genome of Camellia lanceoleosa provides a valuable resource for understanding genome evolution and self-incompatibility.</title>
        <authorList>
            <person name="Gong W."/>
            <person name="Xiao S."/>
            <person name="Wang L."/>
            <person name="Liao Z."/>
            <person name="Chang Y."/>
            <person name="Mo W."/>
            <person name="Hu G."/>
            <person name="Li W."/>
            <person name="Zhao G."/>
            <person name="Zhu H."/>
            <person name="Hu X."/>
            <person name="Ji K."/>
            <person name="Xiang X."/>
            <person name="Song Q."/>
            <person name="Yuan D."/>
            <person name="Jin S."/>
            <person name="Zhang L."/>
        </authorList>
    </citation>
    <scope>NUCLEOTIDE SEQUENCE [LARGE SCALE GENOMIC DNA]</scope>
    <source>
        <strain evidence="1">SQ_2022a</strain>
    </source>
</reference>
<proteinExistence type="predicted"/>
<name>A0ACC0F361_9ERIC</name>
<protein>
    <submittedName>
        <fullName evidence="1">Uncharacterized protein</fullName>
    </submittedName>
</protein>
<gene>
    <name evidence="1" type="ORF">LOK49_LG15G01042</name>
</gene>